<organism evidence="1 2">
    <name type="scientific">Cetraspora pellucida</name>
    <dbReference type="NCBI Taxonomy" id="1433469"/>
    <lineage>
        <taxon>Eukaryota</taxon>
        <taxon>Fungi</taxon>
        <taxon>Fungi incertae sedis</taxon>
        <taxon>Mucoromycota</taxon>
        <taxon>Glomeromycotina</taxon>
        <taxon>Glomeromycetes</taxon>
        <taxon>Diversisporales</taxon>
        <taxon>Gigasporaceae</taxon>
        <taxon>Cetraspora</taxon>
    </lineage>
</organism>
<dbReference type="EMBL" id="CAJVPW010012611">
    <property type="protein sequence ID" value="CAG8637176.1"/>
    <property type="molecule type" value="Genomic_DNA"/>
</dbReference>
<protein>
    <submittedName>
        <fullName evidence="1">14383_t:CDS:1</fullName>
    </submittedName>
</protein>
<gene>
    <name evidence="1" type="ORF">SPELUC_LOCUS8426</name>
</gene>
<sequence length="324" mass="37201">MSLFGPVVRLSVLRTFRQAVFFSSISTLFDKYLEKSRLIAKDKLKRRGFPSTLSTTASSFDLRDLQLLRVTFQPTPFKSNVLPDVDDIGFPEEYILPNISEKELLNKKFEIEDFKEISDDRVQTFLIDLHEIVKNVHSDEGMEEAETDTLVNNLLVQIVGLHRYPLRVRQHPRCRLYIASEVYMTAKPEFVINKKNISMIVIEDKHIKSKNLIPTKCYGEAQLAAEMLACGNENMLRISSQTGAILDQTIFAVRVVSTYFTFYKTVIPKGYWKELGYGLPCKGSIIIKRWPEEMHPSGGLDIAEPSGRQNVLEAFFKIRKQLLQ</sequence>
<accession>A0ACA9NBW9</accession>
<evidence type="ECO:0000313" key="2">
    <source>
        <dbReference type="Proteomes" id="UP000789366"/>
    </source>
</evidence>
<reference evidence="1" key="1">
    <citation type="submission" date="2021-06" db="EMBL/GenBank/DDBJ databases">
        <authorList>
            <person name="Kallberg Y."/>
            <person name="Tangrot J."/>
            <person name="Rosling A."/>
        </authorList>
    </citation>
    <scope>NUCLEOTIDE SEQUENCE</scope>
    <source>
        <strain evidence="1">28 12/20/2015</strain>
    </source>
</reference>
<proteinExistence type="predicted"/>
<evidence type="ECO:0000313" key="1">
    <source>
        <dbReference type="EMBL" id="CAG8637176.1"/>
    </source>
</evidence>
<keyword evidence="2" id="KW-1185">Reference proteome</keyword>
<comment type="caution">
    <text evidence="1">The sequence shown here is derived from an EMBL/GenBank/DDBJ whole genome shotgun (WGS) entry which is preliminary data.</text>
</comment>
<name>A0ACA9NBW9_9GLOM</name>
<dbReference type="Proteomes" id="UP000789366">
    <property type="component" value="Unassembled WGS sequence"/>
</dbReference>